<dbReference type="SUPFAM" id="SSF51445">
    <property type="entry name" value="(Trans)glycosidases"/>
    <property type="match status" value="1"/>
</dbReference>
<evidence type="ECO:0000313" key="6">
    <source>
        <dbReference type="Proteomes" id="UP001222118"/>
    </source>
</evidence>
<dbReference type="EMBL" id="CP118247">
    <property type="protein sequence ID" value="WDR07336.1"/>
    <property type="molecule type" value="Genomic_DNA"/>
</dbReference>
<dbReference type="RefSeq" id="WP_282212849.1">
    <property type="nucleotide sequence ID" value="NZ_CP118247.1"/>
</dbReference>
<name>A0ABY7Z1C5_9HYPH</name>
<dbReference type="SMART" id="SM00641">
    <property type="entry name" value="Glyco_25"/>
    <property type="match status" value="1"/>
</dbReference>
<proteinExistence type="inferred from homology"/>
<dbReference type="InterPro" id="IPR002053">
    <property type="entry name" value="Glyco_hydro_25"/>
</dbReference>
<accession>A0ABY7Z1C5</accession>
<dbReference type="PANTHER" id="PTHR34135:SF2">
    <property type="entry name" value="LYSOZYME"/>
    <property type="match status" value="1"/>
</dbReference>
<dbReference type="InterPro" id="IPR017853">
    <property type="entry name" value="GH"/>
</dbReference>
<keyword evidence="3 4" id="KW-0326">Glycosidase</keyword>
<dbReference type="InterPro" id="IPR008270">
    <property type="entry name" value="Glyco_hydro_25_AS"/>
</dbReference>
<sequence>MLTQLLCQSARIMLFARPFKKSDMWRRVVQGGALALLAISLAACARNGIGSAIPGDNRPHSGVARARSLPIQGMDIARYQGLVDFDAARRSGQHFVFMKSTEGKDYIDPNFYTNWAKARAAGLPRGAYHFMTWCSLASEQAAWFVKMVPNDPDALPPVLDLEWNHASSCTNKPNREDALEKVRLMLAAMEAHTGKLPIIYTDMTFHRDVLEGAHLPNAFWLRSTAAEPHQRYRGRDGWTFWQWTQTGVVNGVGPEVDRNAFYGSRDDWTNFLLTGCDPRAIALLGPTGRCLIQK</sequence>
<dbReference type="InterPro" id="IPR018077">
    <property type="entry name" value="Glyco_hydro_fam25_subgr"/>
</dbReference>
<dbReference type="Gene3D" id="3.20.20.80">
    <property type="entry name" value="Glycosidases"/>
    <property type="match status" value="1"/>
</dbReference>
<evidence type="ECO:0000256" key="1">
    <source>
        <dbReference type="ARBA" id="ARBA00010646"/>
    </source>
</evidence>
<reference evidence="5 6" key="1">
    <citation type="submission" date="2023-02" db="EMBL/GenBank/DDBJ databases">
        <title>Devosia chondri sp. nov., isolated from the phycosphere of marine algae.</title>
        <authorList>
            <person name="Kim J.M."/>
            <person name="Lee J.K."/>
            <person name="Choi B.J."/>
            <person name="Bayburt H."/>
            <person name="Jeon C.O."/>
        </authorList>
    </citation>
    <scope>NUCLEOTIDE SEQUENCE [LARGE SCALE GENOMIC DNA]</scope>
    <source>
        <strain evidence="5 6">G2-5</strain>
    </source>
</reference>
<evidence type="ECO:0000256" key="2">
    <source>
        <dbReference type="ARBA" id="ARBA00022801"/>
    </source>
</evidence>
<organism evidence="5 6">
    <name type="scientific">Devosia rhodophyticola</name>
    <dbReference type="NCBI Taxonomy" id="3026423"/>
    <lineage>
        <taxon>Bacteria</taxon>
        <taxon>Pseudomonadati</taxon>
        <taxon>Pseudomonadota</taxon>
        <taxon>Alphaproteobacteria</taxon>
        <taxon>Hyphomicrobiales</taxon>
        <taxon>Devosiaceae</taxon>
        <taxon>Devosia</taxon>
    </lineage>
</organism>
<dbReference type="PANTHER" id="PTHR34135">
    <property type="entry name" value="LYSOZYME"/>
    <property type="match status" value="1"/>
</dbReference>
<evidence type="ECO:0000256" key="3">
    <source>
        <dbReference type="ARBA" id="ARBA00023295"/>
    </source>
</evidence>
<dbReference type="PROSITE" id="PS51904">
    <property type="entry name" value="GLYCOSYL_HYDROL_F25_2"/>
    <property type="match status" value="1"/>
</dbReference>
<keyword evidence="2 4" id="KW-0378">Hydrolase</keyword>
<comment type="similarity">
    <text evidence="1 4">Belongs to the glycosyl hydrolase 25 family.</text>
</comment>
<dbReference type="PROSITE" id="PS00953">
    <property type="entry name" value="GLYCOSYL_HYDROL_F25_1"/>
    <property type="match status" value="1"/>
</dbReference>
<keyword evidence="6" id="KW-1185">Reference proteome</keyword>
<gene>
    <name evidence="5" type="ORF">PSQ90_07935</name>
</gene>
<comment type="catalytic activity">
    <reaction evidence="4">
        <text>Hydrolysis of (1-&gt;4)-beta-linkages between N-acetylmuramic acid and N-acetyl-D-glucosamine residues in a peptidoglycan and between N-acetyl-D-glucosamine residues in chitodextrins.</text>
        <dbReference type="EC" id="3.2.1.17"/>
    </reaction>
</comment>
<dbReference type="EC" id="3.2.1.17" evidence="4"/>
<evidence type="ECO:0000256" key="4">
    <source>
        <dbReference type="RuleBase" id="RU361176"/>
    </source>
</evidence>
<protein>
    <recommendedName>
        <fullName evidence="4">Lysozyme</fullName>
        <ecNumber evidence="4">3.2.1.17</ecNumber>
    </recommendedName>
</protein>
<evidence type="ECO:0000313" key="5">
    <source>
        <dbReference type="EMBL" id="WDR07336.1"/>
    </source>
</evidence>
<dbReference type="Proteomes" id="UP001222118">
    <property type="component" value="Chromosome"/>
</dbReference>
<dbReference type="Pfam" id="PF01183">
    <property type="entry name" value="Glyco_hydro_25"/>
    <property type="match status" value="1"/>
</dbReference>